<proteinExistence type="predicted"/>
<organism evidence="1">
    <name type="scientific">marine sediment metagenome</name>
    <dbReference type="NCBI Taxonomy" id="412755"/>
    <lineage>
        <taxon>unclassified sequences</taxon>
        <taxon>metagenomes</taxon>
        <taxon>ecological metagenomes</taxon>
    </lineage>
</organism>
<dbReference type="Gene3D" id="3.40.1400.10">
    <property type="entry name" value="Sugar-phosphate isomerase, RpiB/LacA/LacB"/>
    <property type="match status" value="1"/>
</dbReference>
<sequence>LRKMVEVWLNTEFGGGRHQRRVTKIAAIEEGKDPREI</sequence>
<evidence type="ECO:0000313" key="1">
    <source>
        <dbReference type="EMBL" id="GAG26659.1"/>
    </source>
</evidence>
<gene>
    <name evidence="1" type="ORF">S01H1_50031</name>
</gene>
<dbReference type="GO" id="GO:0016853">
    <property type="term" value="F:isomerase activity"/>
    <property type="evidence" value="ECO:0007669"/>
    <property type="project" value="InterPro"/>
</dbReference>
<evidence type="ECO:0008006" key="2">
    <source>
        <dbReference type="Google" id="ProtNLM"/>
    </source>
</evidence>
<reference evidence="1" key="1">
    <citation type="journal article" date="2014" name="Front. Microbiol.">
        <title>High frequency of phylogenetically diverse reductive dehalogenase-homologous genes in deep subseafloor sedimentary metagenomes.</title>
        <authorList>
            <person name="Kawai M."/>
            <person name="Futagami T."/>
            <person name="Toyoda A."/>
            <person name="Takaki Y."/>
            <person name="Nishi S."/>
            <person name="Hori S."/>
            <person name="Arai W."/>
            <person name="Tsubouchi T."/>
            <person name="Morono Y."/>
            <person name="Uchiyama I."/>
            <person name="Ito T."/>
            <person name="Fujiyama A."/>
            <person name="Inagaki F."/>
            <person name="Takami H."/>
        </authorList>
    </citation>
    <scope>NUCLEOTIDE SEQUENCE</scope>
    <source>
        <strain evidence="1">Expedition CK06-06</strain>
    </source>
</reference>
<dbReference type="EMBL" id="BARS01032218">
    <property type="protein sequence ID" value="GAG26659.1"/>
    <property type="molecule type" value="Genomic_DNA"/>
</dbReference>
<protein>
    <recommendedName>
        <fullName evidence="2">Ribose-5-phosphate isomerase</fullName>
    </recommendedName>
</protein>
<accession>X0W6V9</accession>
<dbReference type="GO" id="GO:0005975">
    <property type="term" value="P:carbohydrate metabolic process"/>
    <property type="evidence" value="ECO:0007669"/>
    <property type="project" value="InterPro"/>
</dbReference>
<dbReference type="InterPro" id="IPR036569">
    <property type="entry name" value="RpiB_LacA_LacB_sf"/>
</dbReference>
<comment type="caution">
    <text evidence="1">The sequence shown here is derived from an EMBL/GenBank/DDBJ whole genome shotgun (WGS) entry which is preliminary data.</text>
</comment>
<dbReference type="AlphaFoldDB" id="X0W6V9"/>
<dbReference type="SUPFAM" id="SSF89623">
    <property type="entry name" value="Ribose/Galactose isomerase RpiB/AlsB"/>
    <property type="match status" value="1"/>
</dbReference>
<feature type="non-terminal residue" evidence="1">
    <location>
        <position position="1"/>
    </location>
</feature>
<name>X0W6V9_9ZZZZ</name>